<dbReference type="RefSeq" id="WP_138843305.1">
    <property type="nucleotide sequence ID" value="NZ_CP040719.1"/>
</dbReference>
<protein>
    <submittedName>
        <fullName evidence="2">Uncharacterized protein</fullName>
    </submittedName>
</protein>
<feature type="compositionally biased region" description="Basic residues" evidence="1">
    <location>
        <begin position="21"/>
        <end position="34"/>
    </location>
</feature>
<evidence type="ECO:0000256" key="1">
    <source>
        <dbReference type="SAM" id="MobiDB-lite"/>
    </source>
</evidence>
<dbReference type="AlphaFoldDB" id="A0A7M2XIJ6"/>
<evidence type="ECO:0000313" key="2">
    <source>
        <dbReference type="EMBL" id="QOV96810.1"/>
    </source>
</evidence>
<feature type="region of interest" description="Disordered" evidence="1">
    <location>
        <begin position="16"/>
        <end position="53"/>
    </location>
</feature>
<gene>
    <name evidence="2" type="ORF">INP59_12385</name>
</gene>
<proteinExistence type="predicted"/>
<name>A0A7M2XIJ6_9NOCA</name>
<accession>A0A7M2XIJ6</accession>
<dbReference type="EMBL" id="CP063450">
    <property type="protein sequence ID" value="QOV96810.1"/>
    <property type="molecule type" value="Genomic_DNA"/>
</dbReference>
<evidence type="ECO:0000313" key="3">
    <source>
        <dbReference type="Proteomes" id="UP000593818"/>
    </source>
</evidence>
<sequence length="65" mass="7578">MQLSWRHAAWRRELHADGQRGRRRHTARGSRRIPKNTDDMLRRTLRSPDGAEGTQVPAVYVHFGT</sequence>
<reference evidence="2 3" key="1">
    <citation type="submission" date="2020-10" db="EMBL/GenBank/DDBJ databases">
        <title>Whole genome sequence of oil-degrading bacteria Rhodococcus pyridinivorans strain 5Ap.</title>
        <authorList>
            <person name="Akhremchuk A.E."/>
            <person name="Valentovich L.N."/>
            <person name="Charniauskaya M.I."/>
            <person name="Bukliarevich H.A."/>
            <person name="Titok M.A."/>
        </authorList>
    </citation>
    <scope>NUCLEOTIDE SEQUENCE [LARGE SCALE GENOMIC DNA]</scope>
    <source>
        <strain evidence="2 3">5Ap</strain>
    </source>
</reference>
<dbReference type="Proteomes" id="UP000593818">
    <property type="component" value="Chromosome"/>
</dbReference>
<organism evidence="2 3">
    <name type="scientific">Rhodococcus pyridinivorans</name>
    <dbReference type="NCBI Taxonomy" id="103816"/>
    <lineage>
        <taxon>Bacteria</taxon>
        <taxon>Bacillati</taxon>
        <taxon>Actinomycetota</taxon>
        <taxon>Actinomycetes</taxon>
        <taxon>Mycobacteriales</taxon>
        <taxon>Nocardiaceae</taxon>
        <taxon>Rhodococcus</taxon>
    </lineage>
</organism>
<keyword evidence="3" id="KW-1185">Reference proteome</keyword>